<proteinExistence type="predicted"/>
<comment type="caution">
    <text evidence="1">The sequence shown here is derived from an EMBL/GenBank/DDBJ whole genome shotgun (WGS) entry which is preliminary data.</text>
</comment>
<gene>
    <name evidence="1" type="ORF">HPB48_000932</name>
</gene>
<reference evidence="1 2" key="1">
    <citation type="journal article" date="2020" name="Cell">
        <title>Large-Scale Comparative Analyses of Tick Genomes Elucidate Their Genetic Diversity and Vector Capacities.</title>
        <authorList>
            <consortium name="Tick Genome and Microbiome Consortium (TIGMIC)"/>
            <person name="Jia N."/>
            <person name="Wang J."/>
            <person name="Shi W."/>
            <person name="Du L."/>
            <person name="Sun Y."/>
            <person name="Zhan W."/>
            <person name="Jiang J.F."/>
            <person name="Wang Q."/>
            <person name="Zhang B."/>
            <person name="Ji P."/>
            <person name="Bell-Sakyi L."/>
            <person name="Cui X.M."/>
            <person name="Yuan T.T."/>
            <person name="Jiang B.G."/>
            <person name="Yang W.F."/>
            <person name="Lam T.T."/>
            <person name="Chang Q.C."/>
            <person name="Ding S.J."/>
            <person name="Wang X.J."/>
            <person name="Zhu J.G."/>
            <person name="Ruan X.D."/>
            <person name="Zhao L."/>
            <person name="Wei J.T."/>
            <person name="Ye R.Z."/>
            <person name="Que T.C."/>
            <person name="Du C.H."/>
            <person name="Zhou Y.H."/>
            <person name="Cheng J.X."/>
            <person name="Dai P.F."/>
            <person name="Guo W.B."/>
            <person name="Han X.H."/>
            <person name="Huang E.J."/>
            <person name="Li L.F."/>
            <person name="Wei W."/>
            <person name="Gao Y.C."/>
            <person name="Liu J.Z."/>
            <person name="Shao H.Z."/>
            <person name="Wang X."/>
            <person name="Wang C.C."/>
            <person name="Yang T.C."/>
            <person name="Huo Q.B."/>
            <person name="Li W."/>
            <person name="Chen H.Y."/>
            <person name="Chen S.E."/>
            <person name="Zhou L.G."/>
            <person name="Ni X.B."/>
            <person name="Tian J.H."/>
            <person name="Sheng Y."/>
            <person name="Liu T."/>
            <person name="Pan Y.S."/>
            <person name="Xia L.Y."/>
            <person name="Li J."/>
            <person name="Zhao F."/>
            <person name="Cao W.C."/>
        </authorList>
    </citation>
    <scope>NUCLEOTIDE SEQUENCE [LARGE SCALE GENOMIC DNA]</scope>
    <source>
        <strain evidence="1">HaeL-2018</strain>
    </source>
</reference>
<evidence type="ECO:0000313" key="2">
    <source>
        <dbReference type="Proteomes" id="UP000821853"/>
    </source>
</evidence>
<organism evidence="1 2">
    <name type="scientific">Haemaphysalis longicornis</name>
    <name type="common">Bush tick</name>
    <dbReference type="NCBI Taxonomy" id="44386"/>
    <lineage>
        <taxon>Eukaryota</taxon>
        <taxon>Metazoa</taxon>
        <taxon>Ecdysozoa</taxon>
        <taxon>Arthropoda</taxon>
        <taxon>Chelicerata</taxon>
        <taxon>Arachnida</taxon>
        <taxon>Acari</taxon>
        <taxon>Parasitiformes</taxon>
        <taxon>Ixodida</taxon>
        <taxon>Ixodoidea</taxon>
        <taxon>Ixodidae</taxon>
        <taxon>Haemaphysalinae</taxon>
        <taxon>Haemaphysalis</taxon>
    </lineage>
</organism>
<accession>A0A9J6GH80</accession>
<dbReference type="EMBL" id="JABSTR010000008">
    <property type="protein sequence ID" value="KAH9377798.1"/>
    <property type="molecule type" value="Genomic_DNA"/>
</dbReference>
<dbReference type="VEuPathDB" id="VectorBase:HLOH_057698"/>
<name>A0A9J6GH80_HAELO</name>
<evidence type="ECO:0000313" key="1">
    <source>
        <dbReference type="EMBL" id="KAH9377798.1"/>
    </source>
</evidence>
<keyword evidence="2" id="KW-1185">Reference proteome</keyword>
<dbReference type="AlphaFoldDB" id="A0A9J6GH80"/>
<dbReference type="Proteomes" id="UP000821853">
    <property type="component" value="Unassembled WGS sequence"/>
</dbReference>
<sequence length="88" mass="9505">MPCRNTLSGFSGIESGDTDFTRLVEARKTETESHTQGRTFSLIVDEMIKEKLRKQAGDCFVGQADVSLEDGSSSGVVLANSLLCFVVS</sequence>
<protein>
    <submittedName>
        <fullName evidence="1">Uncharacterized protein</fullName>
    </submittedName>
</protein>